<dbReference type="EMBL" id="CADEAL010002808">
    <property type="protein sequence ID" value="CAB1442267.1"/>
    <property type="molecule type" value="Genomic_DNA"/>
</dbReference>
<feature type="compositionally biased region" description="Low complexity" evidence="1">
    <location>
        <begin position="39"/>
        <end position="56"/>
    </location>
</feature>
<evidence type="ECO:0000313" key="2">
    <source>
        <dbReference type="EMBL" id="CAB1442267.1"/>
    </source>
</evidence>
<name>A0A9N7YY08_PLEPL</name>
<feature type="compositionally biased region" description="Pro residues" evidence="1">
    <location>
        <begin position="68"/>
        <end position="88"/>
    </location>
</feature>
<proteinExistence type="predicted"/>
<organism evidence="2 3">
    <name type="scientific">Pleuronectes platessa</name>
    <name type="common">European plaice</name>
    <dbReference type="NCBI Taxonomy" id="8262"/>
    <lineage>
        <taxon>Eukaryota</taxon>
        <taxon>Metazoa</taxon>
        <taxon>Chordata</taxon>
        <taxon>Craniata</taxon>
        <taxon>Vertebrata</taxon>
        <taxon>Euteleostomi</taxon>
        <taxon>Actinopterygii</taxon>
        <taxon>Neopterygii</taxon>
        <taxon>Teleostei</taxon>
        <taxon>Neoteleostei</taxon>
        <taxon>Acanthomorphata</taxon>
        <taxon>Carangaria</taxon>
        <taxon>Pleuronectiformes</taxon>
        <taxon>Pleuronectoidei</taxon>
        <taxon>Pleuronectidae</taxon>
        <taxon>Pleuronectes</taxon>
    </lineage>
</organism>
<feature type="compositionally biased region" description="Pro residues" evidence="1">
    <location>
        <begin position="21"/>
        <end position="30"/>
    </location>
</feature>
<dbReference type="Proteomes" id="UP001153269">
    <property type="component" value="Unassembled WGS sequence"/>
</dbReference>
<feature type="region of interest" description="Disordered" evidence="1">
    <location>
        <begin position="1"/>
        <end position="123"/>
    </location>
</feature>
<evidence type="ECO:0000313" key="3">
    <source>
        <dbReference type="Proteomes" id="UP001153269"/>
    </source>
</evidence>
<reference evidence="2" key="1">
    <citation type="submission" date="2020-03" db="EMBL/GenBank/DDBJ databases">
        <authorList>
            <person name="Weist P."/>
        </authorList>
    </citation>
    <scope>NUCLEOTIDE SEQUENCE</scope>
</reference>
<feature type="non-terminal residue" evidence="2">
    <location>
        <position position="123"/>
    </location>
</feature>
<keyword evidence="3" id="KW-1185">Reference proteome</keyword>
<sequence length="123" mass="12574">MMSGKPKANSAIKTASETSPPTRPGTPPPGCAVRGLSTPPHDSPAAASSPADLSPHTSTTAGKYHPTPHTPPPTIAPLDPLPSPPPPTHYHLPSPQGAPTPPNSHIARPTRSSRTGLQSSRQS</sequence>
<dbReference type="AlphaFoldDB" id="A0A9N7YY08"/>
<feature type="compositionally biased region" description="Polar residues" evidence="1">
    <location>
        <begin position="110"/>
        <end position="123"/>
    </location>
</feature>
<protein>
    <submittedName>
        <fullName evidence="2">Uncharacterized protein</fullName>
    </submittedName>
</protein>
<evidence type="ECO:0000256" key="1">
    <source>
        <dbReference type="SAM" id="MobiDB-lite"/>
    </source>
</evidence>
<gene>
    <name evidence="2" type="ORF">PLEPLA_LOCUS29950</name>
</gene>
<comment type="caution">
    <text evidence="2">The sequence shown here is derived from an EMBL/GenBank/DDBJ whole genome shotgun (WGS) entry which is preliminary data.</text>
</comment>
<accession>A0A9N7YY08</accession>